<dbReference type="PANTHER" id="PTHR47331:SF5">
    <property type="entry name" value="RIBONUCLEASE H"/>
    <property type="match status" value="1"/>
</dbReference>
<feature type="compositionally biased region" description="Polar residues" evidence="2">
    <location>
        <begin position="253"/>
        <end position="271"/>
    </location>
</feature>
<keyword evidence="5" id="KW-1185">Reference proteome</keyword>
<dbReference type="InterPro" id="IPR001878">
    <property type="entry name" value="Znf_CCHC"/>
</dbReference>
<dbReference type="SMART" id="SM00343">
    <property type="entry name" value="ZnF_C2HC"/>
    <property type="match status" value="2"/>
</dbReference>
<dbReference type="AlphaFoldDB" id="A0A9D4PGP3"/>
<organism evidence="4 5">
    <name type="scientific">Rhipicephalus sanguineus</name>
    <name type="common">Brown dog tick</name>
    <name type="synonym">Ixodes sanguineus</name>
    <dbReference type="NCBI Taxonomy" id="34632"/>
    <lineage>
        <taxon>Eukaryota</taxon>
        <taxon>Metazoa</taxon>
        <taxon>Ecdysozoa</taxon>
        <taxon>Arthropoda</taxon>
        <taxon>Chelicerata</taxon>
        <taxon>Arachnida</taxon>
        <taxon>Acari</taxon>
        <taxon>Parasitiformes</taxon>
        <taxon>Ixodida</taxon>
        <taxon>Ixodoidea</taxon>
        <taxon>Ixodidae</taxon>
        <taxon>Rhipicephalinae</taxon>
        <taxon>Rhipicephalus</taxon>
        <taxon>Rhipicephalus</taxon>
    </lineage>
</organism>
<comment type="caution">
    <text evidence="4">The sequence shown here is derived from an EMBL/GenBank/DDBJ whole genome shotgun (WGS) entry which is preliminary data.</text>
</comment>
<keyword evidence="1" id="KW-0862">Zinc</keyword>
<evidence type="ECO:0000259" key="3">
    <source>
        <dbReference type="PROSITE" id="PS50158"/>
    </source>
</evidence>
<dbReference type="VEuPathDB" id="VectorBase:RSAN_049933"/>
<keyword evidence="1" id="KW-0863">Zinc-finger</keyword>
<dbReference type="GO" id="GO:0008270">
    <property type="term" value="F:zinc ion binding"/>
    <property type="evidence" value="ECO:0007669"/>
    <property type="project" value="UniProtKB-KW"/>
</dbReference>
<dbReference type="Proteomes" id="UP000821837">
    <property type="component" value="Chromosome 8"/>
</dbReference>
<feature type="domain" description="CCHC-type" evidence="3">
    <location>
        <begin position="315"/>
        <end position="330"/>
    </location>
</feature>
<accession>A0A9D4PGP3</accession>
<protein>
    <recommendedName>
        <fullName evidence="3">CCHC-type domain-containing protein</fullName>
    </recommendedName>
</protein>
<keyword evidence="1" id="KW-0479">Metal-binding</keyword>
<dbReference type="VEuPathDB" id="VectorBase:RSAN_049197"/>
<proteinExistence type="predicted"/>
<dbReference type="GO" id="GO:0003676">
    <property type="term" value="F:nucleic acid binding"/>
    <property type="evidence" value="ECO:0007669"/>
    <property type="project" value="InterPro"/>
</dbReference>
<dbReference type="PANTHER" id="PTHR47331">
    <property type="entry name" value="PHD-TYPE DOMAIN-CONTAINING PROTEIN"/>
    <property type="match status" value="1"/>
</dbReference>
<evidence type="ECO:0000313" key="4">
    <source>
        <dbReference type="EMBL" id="KAH7940098.1"/>
    </source>
</evidence>
<feature type="region of interest" description="Disordered" evidence="2">
    <location>
        <begin position="192"/>
        <end position="218"/>
    </location>
</feature>
<evidence type="ECO:0000256" key="1">
    <source>
        <dbReference type="PROSITE-ProRule" id="PRU00047"/>
    </source>
</evidence>
<feature type="region of interest" description="Disordered" evidence="2">
    <location>
        <begin position="249"/>
        <end position="271"/>
    </location>
</feature>
<sequence length="640" mass="71818">MERLVKKRKVIRAQITRLINDYENRPQPLDENEAAILHTRLTSWHNELNTVNDEIEPLVTDEDAENEFQQTCEYKDRVVAKERRMTDESPNERRISGQWRRFTDDGGIQDKELLKGRFGNNELLMQEHMRSLLDIKPVRSSDDVRSLRRLYDTLAAHICGLESLGRKLHTYTRAMPRDILLDFGRKCATDANSTFDDQRSSSTEGSEPTTPEGDRGTVNTFNKLLSFLKVEVESRENLAALQSLDLKQPSREIPSQKQKSNSRMHGTTAQSSAMLHQNVTPQECFFCGTSEHATTNCDAAKALEEKRQLLRSSGRCFKCTRRGHLSSACRVNVRCAKCQRKHATTMCDPSYPTRPPDANDAVTSTQISLEAVTNDGTAPKETVLLQTATAQCSGESSNAHVRVMFDGGSQRSYITTQTAQKLGCELVGQERLSVGFFGGHQEERPFRKVKVFLETKRGEKRELEVLETDVICDQTIPKPPKETLEKLEALGYECVDSNDHGPKDIGLLIGADYLWDLTTGRTVKLGKRLRAVETAAGWTVQGGYEELRHRRPVKAPSPPTWHKPGYWGFASAACSRRWPVSSNSAACASDSRSRDHARSVVRLLAGSGVFPEFKNKTAAAVAHQRGGGAQLPAWRHRSRH</sequence>
<evidence type="ECO:0000313" key="5">
    <source>
        <dbReference type="Proteomes" id="UP000821837"/>
    </source>
</evidence>
<reference evidence="4" key="1">
    <citation type="journal article" date="2020" name="Cell">
        <title>Large-Scale Comparative Analyses of Tick Genomes Elucidate Their Genetic Diversity and Vector Capacities.</title>
        <authorList>
            <consortium name="Tick Genome and Microbiome Consortium (TIGMIC)"/>
            <person name="Jia N."/>
            <person name="Wang J."/>
            <person name="Shi W."/>
            <person name="Du L."/>
            <person name="Sun Y."/>
            <person name="Zhan W."/>
            <person name="Jiang J.F."/>
            <person name="Wang Q."/>
            <person name="Zhang B."/>
            <person name="Ji P."/>
            <person name="Bell-Sakyi L."/>
            <person name="Cui X.M."/>
            <person name="Yuan T.T."/>
            <person name="Jiang B.G."/>
            <person name="Yang W.F."/>
            <person name="Lam T.T."/>
            <person name="Chang Q.C."/>
            <person name="Ding S.J."/>
            <person name="Wang X.J."/>
            <person name="Zhu J.G."/>
            <person name="Ruan X.D."/>
            <person name="Zhao L."/>
            <person name="Wei J.T."/>
            <person name="Ye R.Z."/>
            <person name="Que T.C."/>
            <person name="Du C.H."/>
            <person name="Zhou Y.H."/>
            <person name="Cheng J.X."/>
            <person name="Dai P.F."/>
            <person name="Guo W.B."/>
            <person name="Han X.H."/>
            <person name="Huang E.J."/>
            <person name="Li L.F."/>
            <person name="Wei W."/>
            <person name="Gao Y.C."/>
            <person name="Liu J.Z."/>
            <person name="Shao H.Z."/>
            <person name="Wang X."/>
            <person name="Wang C.C."/>
            <person name="Yang T.C."/>
            <person name="Huo Q.B."/>
            <person name="Li W."/>
            <person name="Chen H.Y."/>
            <person name="Chen S.E."/>
            <person name="Zhou L.G."/>
            <person name="Ni X.B."/>
            <person name="Tian J.H."/>
            <person name="Sheng Y."/>
            <person name="Liu T."/>
            <person name="Pan Y.S."/>
            <person name="Xia L.Y."/>
            <person name="Li J."/>
            <person name="Zhao F."/>
            <person name="Cao W.C."/>
        </authorList>
    </citation>
    <scope>NUCLEOTIDE SEQUENCE</scope>
    <source>
        <strain evidence="4">Rsan-2018</strain>
    </source>
</reference>
<dbReference type="PROSITE" id="PS50158">
    <property type="entry name" value="ZF_CCHC"/>
    <property type="match status" value="1"/>
</dbReference>
<dbReference type="Gene3D" id="4.10.60.10">
    <property type="entry name" value="Zinc finger, CCHC-type"/>
    <property type="match status" value="1"/>
</dbReference>
<gene>
    <name evidence="4" type="ORF">HPB52_021847</name>
</gene>
<name>A0A9D4PGP3_RHISA</name>
<evidence type="ECO:0000256" key="2">
    <source>
        <dbReference type="SAM" id="MobiDB-lite"/>
    </source>
</evidence>
<feature type="compositionally biased region" description="Low complexity" evidence="2">
    <location>
        <begin position="200"/>
        <end position="211"/>
    </location>
</feature>
<dbReference type="EMBL" id="JABSTV010001254">
    <property type="protein sequence ID" value="KAH7940098.1"/>
    <property type="molecule type" value="Genomic_DNA"/>
</dbReference>
<reference evidence="4" key="2">
    <citation type="submission" date="2021-09" db="EMBL/GenBank/DDBJ databases">
        <authorList>
            <person name="Jia N."/>
            <person name="Wang J."/>
            <person name="Shi W."/>
            <person name="Du L."/>
            <person name="Sun Y."/>
            <person name="Zhan W."/>
            <person name="Jiang J."/>
            <person name="Wang Q."/>
            <person name="Zhang B."/>
            <person name="Ji P."/>
            <person name="Sakyi L.B."/>
            <person name="Cui X."/>
            <person name="Yuan T."/>
            <person name="Jiang B."/>
            <person name="Yang W."/>
            <person name="Lam T.T.-Y."/>
            <person name="Chang Q."/>
            <person name="Ding S."/>
            <person name="Wang X."/>
            <person name="Zhu J."/>
            <person name="Ruan X."/>
            <person name="Zhao L."/>
            <person name="Wei J."/>
            <person name="Que T."/>
            <person name="Du C."/>
            <person name="Cheng J."/>
            <person name="Dai P."/>
            <person name="Han X."/>
            <person name="Huang E."/>
            <person name="Gao Y."/>
            <person name="Liu J."/>
            <person name="Shao H."/>
            <person name="Ye R."/>
            <person name="Li L."/>
            <person name="Wei W."/>
            <person name="Wang X."/>
            <person name="Wang C."/>
            <person name="Huo Q."/>
            <person name="Li W."/>
            <person name="Guo W."/>
            <person name="Chen H."/>
            <person name="Chen S."/>
            <person name="Zhou L."/>
            <person name="Zhou L."/>
            <person name="Ni X."/>
            <person name="Tian J."/>
            <person name="Zhou Y."/>
            <person name="Sheng Y."/>
            <person name="Liu T."/>
            <person name="Pan Y."/>
            <person name="Xia L."/>
            <person name="Li J."/>
            <person name="Zhao F."/>
            <person name="Cao W."/>
        </authorList>
    </citation>
    <scope>NUCLEOTIDE SEQUENCE</scope>
    <source>
        <strain evidence="4">Rsan-2018</strain>
        <tissue evidence="4">Larvae</tissue>
    </source>
</reference>